<feature type="region of interest" description="Disordered" evidence="1">
    <location>
        <begin position="365"/>
        <end position="387"/>
    </location>
</feature>
<dbReference type="RefSeq" id="WP_344688581.1">
    <property type="nucleotide sequence ID" value="NZ_BAABBH010000003.1"/>
</dbReference>
<dbReference type="PROSITE" id="PS51318">
    <property type="entry name" value="TAT"/>
    <property type="match status" value="1"/>
</dbReference>
<dbReference type="PANTHER" id="PTHR11709">
    <property type="entry name" value="MULTI-COPPER OXIDASE"/>
    <property type="match status" value="1"/>
</dbReference>
<accession>A0ABW9KSY0</accession>
<evidence type="ECO:0000259" key="3">
    <source>
        <dbReference type="Pfam" id="PF07732"/>
    </source>
</evidence>
<evidence type="ECO:0000256" key="1">
    <source>
        <dbReference type="SAM" id="MobiDB-lite"/>
    </source>
</evidence>
<organism evidence="4 5">
    <name type="scientific">Terriglobus aquaticus</name>
    <dbReference type="NCBI Taxonomy" id="940139"/>
    <lineage>
        <taxon>Bacteria</taxon>
        <taxon>Pseudomonadati</taxon>
        <taxon>Acidobacteriota</taxon>
        <taxon>Terriglobia</taxon>
        <taxon>Terriglobales</taxon>
        <taxon>Acidobacteriaceae</taxon>
        <taxon>Terriglobus</taxon>
    </lineage>
</organism>
<dbReference type="InterPro" id="IPR006311">
    <property type="entry name" value="TAT_signal"/>
</dbReference>
<dbReference type="Pfam" id="PF07731">
    <property type="entry name" value="Cu-oxidase_2"/>
    <property type="match status" value="1"/>
</dbReference>
<feature type="region of interest" description="Disordered" evidence="1">
    <location>
        <begin position="411"/>
        <end position="442"/>
    </location>
</feature>
<feature type="domain" description="Plastocyanin-like" evidence="2">
    <location>
        <begin position="221"/>
        <end position="324"/>
    </location>
</feature>
<keyword evidence="5" id="KW-1185">Reference proteome</keyword>
<protein>
    <submittedName>
        <fullName evidence="4">Copper oxidase</fullName>
    </submittedName>
</protein>
<dbReference type="InterPro" id="IPR045087">
    <property type="entry name" value="Cu-oxidase_fam"/>
</dbReference>
<proteinExistence type="predicted"/>
<reference evidence="4 5" key="1">
    <citation type="submission" date="2024-12" db="EMBL/GenBank/DDBJ databases">
        <authorList>
            <person name="Lee Y."/>
        </authorList>
    </citation>
    <scope>NUCLEOTIDE SEQUENCE [LARGE SCALE GENOMIC DNA]</scope>
    <source>
        <strain evidence="4 5">03SUJ4</strain>
    </source>
</reference>
<dbReference type="EMBL" id="JBJYXY010000002">
    <property type="protein sequence ID" value="MFN2977589.1"/>
    <property type="molecule type" value="Genomic_DNA"/>
</dbReference>
<sequence>MANRRSFLQSAFGIGAGLFASNKMLASSAQSAAEKLKTSRSGRNGPAFNAPVITTDVGDLPFTLDNGVKVFHLVAQVVKQQIAPDKTIDAWGFNGSAPGPTIQVTQGDRVRVIFDNQLPEPSSIHWHGFEDQIQYDGQPGISQPPVKPGGRFVYEFTIHQEGTYFYHSHMAMQEMAGMLGAFIMHPKEPYRPHCDKDFLIHLQEYAVLPNNTVPNTMNMEFNWLVLNGKAGPANTPLIVRLGDRVRIRFVNLGMDHHPMHMHGHTFYVTGTEGGRIPEAAWWPGNTVLVGVAQARNIEFVANNPGDWMVHCHLPHHMMNQMSSNVGRMTRMSGMPAGGDMNTGMGMLQGTPGAPTGEDYGPALGRGLGGVGNASDTSTTNGPLSQKKADAAMGGMDMSGMDHSQMAGMDHGTAQKPGGMGEMQTGDMAPDIAPNANDVPNFPQDAYMEGPMMSMDKMVEKPENYGLKPGWSQFMQGMMTFVRVLPPDQYDEVISRMKQANRPNDPYASLLNRG</sequence>
<dbReference type="Gene3D" id="2.60.40.420">
    <property type="entry name" value="Cupredoxins - blue copper proteins"/>
    <property type="match status" value="2"/>
</dbReference>
<dbReference type="InterPro" id="IPR008972">
    <property type="entry name" value="Cupredoxin"/>
</dbReference>
<dbReference type="InterPro" id="IPR011706">
    <property type="entry name" value="Cu-oxidase_C"/>
</dbReference>
<dbReference type="Proteomes" id="UP001634747">
    <property type="component" value="Unassembled WGS sequence"/>
</dbReference>
<dbReference type="InterPro" id="IPR011707">
    <property type="entry name" value="Cu-oxidase-like_N"/>
</dbReference>
<dbReference type="CDD" id="cd04202">
    <property type="entry name" value="CuRO_D2_2dMcoN_like"/>
    <property type="match status" value="1"/>
</dbReference>
<gene>
    <name evidence="4" type="ORF">ACK2TP_17590</name>
</gene>
<feature type="compositionally biased region" description="Polar residues" evidence="1">
    <location>
        <begin position="373"/>
        <end position="383"/>
    </location>
</feature>
<feature type="domain" description="Plastocyanin-like" evidence="3">
    <location>
        <begin position="79"/>
        <end position="188"/>
    </location>
</feature>
<comment type="caution">
    <text evidence="4">The sequence shown here is derived from an EMBL/GenBank/DDBJ whole genome shotgun (WGS) entry which is preliminary data.</text>
</comment>
<dbReference type="SUPFAM" id="SSF49503">
    <property type="entry name" value="Cupredoxins"/>
    <property type="match status" value="2"/>
</dbReference>
<evidence type="ECO:0000313" key="5">
    <source>
        <dbReference type="Proteomes" id="UP001634747"/>
    </source>
</evidence>
<dbReference type="Pfam" id="PF07732">
    <property type="entry name" value="Cu-oxidase_3"/>
    <property type="match status" value="1"/>
</dbReference>
<evidence type="ECO:0000313" key="4">
    <source>
        <dbReference type="EMBL" id="MFN2977589.1"/>
    </source>
</evidence>
<evidence type="ECO:0000259" key="2">
    <source>
        <dbReference type="Pfam" id="PF07731"/>
    </source>
</evidence>
<dbReference type="CDD" id="cd13860">
    <property type="entry name" value="CuRO_1_2dMco_1"/>
    <property type="match status" value="1"/>
</dbReference>
<name>A0ABW9KSY0_9BACT</name>